<keyword evidence="3" id="KW-1185">Reference proteome</keyword>
<organism evidence="2 3">
    <name type="scientific">Oldenlandia corymbosa var. corymbosa</name>
    <dbReference type="NCBI Taxonomy" id="529605"/>
    <lineage>
        <taxon>Eukaryota</taxon>
        <taxon>Viridiplantae</taxon>
        <taxon>Streptophyta</taxon>
        <taxon>Embryophyta</taxon>
        <taxon>Tracheophyta</taxon>
        <taxon>Spermatophyta</taxon>
        <taxon>Magnoliopsida</taxon>
        <taxon>eudicotyledons</taxon>
        <taxon>Gunneridae</taxon>
        <taxon>Pentapetalae</taxon>
        <taxon>asterids</taxon>
        <taxon>lamiids</taxon>
        <taxon>Gentianales</taxon>
        <taxon>Rubiaceae</taxon>
        <taxon>Rubioideae</taxon>
        <taxon>Spermacoceae</taxon>
        <taxon>Hedyotis-Oldenlandia complex</taxon>
        <taxon>Oldenlandia</taxon>
    </lineage>
</organism>
<protein>
    <submittedName>
        <fullName evidence="2">OLC1v1030609C1</fullName>
    </submittedName>
</protein>
<sequence>MGSEIVESANLGIELIYPRISKNSNGKRIVDPNGVSKNSSVSAGDVFLKFRDFLKKLGLLFKLEKLQNVRFGEQKVIDSEDFTKLSSETNDLWQKLEKGLVFQDPSHQADLISKMDKWIDYFTSIVSLDSLLLQPTKTASTVVSRFQRKEEDGGTEEEEEEWDFKLRVYSLGHMWKGIDSAPISPPSWINLRDICEKLFRKRLISCILHPGKEATVIAFCGLESGVATTLAEEVYHDYLVRQHFHCIAWARVGDDPNPGRIIKDLLISLTCHRWEVLNIYLGISAFYMPPMLYAYLKDKRFLLVLEDVRDMNLFDALCYSFPLLSVTGNRLLLTTPRDQDEVVQPLKYLIERLHAEIFTH</sequence>
<accession>A0AAV1CH75</accession>
<dbReference type="GO" id="GO:0043531">
    <property type="term" value="F:ADP binding"/>
    <property type="evidence" value="ECO:0007669"/>
    <property type="project" value="InterPro"/>
</dbReference>
<dbReference type="Proteomes" id="UP001161247">
    <property type="component" value="Chromosome 2"/>
</dbReference>
<evidence type="ECO:0000313" key="3">
    <source>
        <dbReference type="Proteomes" id="UP001161247"/>
    </source>
</evidence>
<dbReference type="InterPro" id="IPR027417">
    <property type="entry name" value="P-loop_NTPase"/>
</dbReference>
<reference evidence="2" key="1">
    <citation type="submission" date="2023-03" db="EMBL/GenBank/DDBJ databases">
        <authorList>
            <person name="Julca I."/>
        </authorList>
    </citation>
    <scope>NUCLEOTIDE SEQUENCE</scope>
</reference>
<dbReference type="Gene3D" id="3.40.50.300">
    <property type="entry name" value="P-loop containing nucleotide triphosphate hydrolases"/>
    <property type="match status" value="1"/>
</dbReference>
<proteinExistence type="predicted"/>
<dbReference type="EMBL" id="OX459119">
    <property type="protein sequence ID" value="CAI9094810.1"/>
    <property type="molecule type" value="Genomic_DNA"/>
</dbReference>
<feature type="domain" description="NB-ARC" evidence="1">
    <location>
        <begin position="211"/>
        <end position="339"/>
    </location>
</feature>
<dbReference type="InterPro" id="IPR002182">
    <property type="entry name" value="NB-ARC"/>
</dbReference>
<dbReference type="Pfam" id="PF00931">
    <property type="entry name" value="NB-ARC"/>
    <property type="match status" value="1"/>
</dbReference>
<dbReference type="AlphaFoldDB" id="A0AAV1CH75"/>
<dbReference type="SUPFAM" id="SSF52540">
    <property type="entry name" value="P-loop containing nucleoside triphosphate hydrolases"/>
    <property type="match status" value="1"/>
</dbReference>
<evidence type="ECO:0000313" key="2">
    <source>
        <dbReference type="EMBL" id="CAI9094810.1"/>
    </source>
</evidence>
<evidence type="ECO:0000259" key="1">
    <source>
        <dbReference type="Pfam" id="PF00931"/>
    </source>
</evidence>
<name>A0AAV1CH75_OLDCO</name>
<gene>
    <name evidence="2" type="ORF">OLC1_LOCUS5900</name>
</gene>